<name>A0AAD6M7V5_9ROSI</name>
<evidence type="ECO:0000313" key="2">
    <source>
        <dbReference type="Proteomes" id="UP001164929"/>
    </source>
</evidence>
<reference evidence="1" key="1">
    <citation type="journal article" date="2023" name="Mol. Ecol. Resour.">
        <title>Chromosome-level genome assembly of a triploid poplar Populus alba 'Berolinensis'.</title>
        <authorList>
            <person name="Chen S."/>
            <person name="Yu Y."/>
            <person name="Wang X."/>
            <person name="Wang S."/>
            <person name="Zhang T."/>
            <person name="Zhou Y."/>
            <person name="He R."/>
            <person name="Meng N."/>
            <person name="Wang Y."/>
            <person name="Liu W."/>
            <person name="Liu Z."/>
            <person name="Liu J."/>
            <person name="Guo Q."/>
            <person name="Huang H."/>
            <person name="Sederoff R.R."/>
            <person name="Wang G."/>
            <person name="Qu G."/>
            <person name="Chen S."/>
        </authorList>
    </citation>
    <scope>NUCLEOTIDE SEQUENCE</scope>
    <source>
        <strain evidence="1">SC-2020</strain>
    </source>
</reference>
<accession>A0AAD6M7V5</accession>
<comment type="caution">
    <text evidence="1">The sequence shown here is derived from an EMBL/GenBank/DDBJ whole genome shotgun (WGS) entry which is preliminary data.</text>
</comment>
<proteinExistence type="predicted"/>
<keyword evidence="2" id="KW-1185">Reference proteome</keyword>
<organism evidence="1 2">
    <name type="scientific">Populus alba x Populus x berolinensis</name>
    <dbReference type="NCBI Taxonomy" id="444605"/>
    <lineage>
        <taxon>Eukaryota</taxon>
        <taxon>Viridiplantae</taxon>
        <taxon>Streptophyta</taxon>
        <taxon>Embryophyta</taxon>
        <taxon>Tracheophyta</taxon>
        <taxon>Spermatophyta</taxon>
        <taxon>Magnoliopsida</taxon>
        <taxon>eudicotyledons</taxon>
        <taxon>Gunneridae</taxon>
        <taxon>Pentapetalae</taxon>
        <taxon>rosids</taxon>
        <taxon>fabids</taxon>
        <taxon>Malpighiales</taxon>
        <taxon>Salicaceae</taxon>
        <taxon>Saliceae</taxon>
        <taxon>Populus</taxon>
    </lineage>
</organism>
<gene>
    <name evidence="1" type="ORF">NC653_028358</name>
</gene>
<protein>
    <submittedName>
        <fullName evidence="1">Uncharacterized protein</fullName>
    </submittedName>
</protein>
<dbReference type="AlphaFoldDB" id="A0AAD6M7V5"/>
<evidence type="ECO:0000313" key="1">
    <source>
        <dbReference type="EMBL" id="KAJ6980531.1"/>
    </source>
</evidence>
<dbReference type="EMBL" id="JAQIZT010000011">
    <property type="protein sequence ID" value="KAJ6980531.1"/>
    <property type="molecule type" value="Genomic_DNA"/>
</dbReference>
<dbReference type="Proteomes" id="UP001164929">
    <property type="component" value="Chromosome 11"/>
</dbReference>
<sequence length="54" mass="6684">MRHKFVSFLKQDQLNLKQDLAKFVLFDNDKALRHRFYRFFEIKNQTGPDRNRLV</sequence>